<dbReference type="RefSeq" id="WP_106454899.1">
    <property type="nucleotide sequence ID" value="NZ_PXOH01000001.1"/>
</dbReference>
<dbReference type="Pfam" id="PF09992">
    <property type="entry name" value="NAGPA"/>
    <property type="match status" value="1"/>
</dbReference>
<reference evidence="2 3" key="2">
    <citation type="submission" date="2018-03" db="EMBL/GenBank/DDBJ databases">
        <authorList>
            <person name="Keele B.F."/>
        </authorList>
    </citation>
    <scope>NUCLEOTIDE SEQUENCE [LARGE SCALE GENOMIC DNA]</scope>
    <source>
        <strain evidence="2 3">CCALA 016</strain>
    </source>
</reference>
<reference evidence="2 3" key="1">
    <citation type="submission" date="2018-03" db="EMBL/GenBank/DDBJ databases">
        <title>The ancient ancestry and fast evolution of plastids.</title>
        <authorList>
            <person name="Moore K.R."/>
            <person name="Magnabosco C."/>
            <person name="Momper L."/>
            <person name="Gold D.A."/>
            <person name="Bosak T."/>
            <person name="Fournier G.P."/>
        </authorList>
    </citation>
    <scope>NUCLEOTIDE SEQUENCE [LARGE SCALE GENOMIC DNA]</scope>
    <source>
        <strain evidence="2 3">CCALA 016</strain>
    </source>
</reference>
<dbReference type="OrthoDB" id="9809781at2"/>
<protein>
    <recommendedName>
        <fullName evidence="1">Phosphodiester glycosidase domain-containing protein</fullName>
    </recommendedName>
</protein>
<dbReference type="InterPro" id="IPR018711">
    <property type="entry name" value="NAGPA"/>
</dbReference>
<evidence type="ECO:0000313" key="3">
    <source>
        <dbReference type="Proteomes" id="UP000239001"/>
    </source>
</evidence>
<name>A0A2T1M361_9CHRO</name>
<dbReference type="PANTHER" id="PTHR40446:SF2">
    <property type="entry name" value="N-ACETYLGLUCOSAMINE-1-PHOSPHODIESTER ALPHA-N-ACETYLGLUCOSAMINIDASE"/>
    <property type="match status" value="1"/>
</dbReference>
<feature type="domain" description="Phosphodiester glycosidase" evidence="1">
    <location>
        <begin position="93"/>
        <end position="300"/>
    </location>
</feature>
<dbReference type="PANTHER" id="PTHR40446">
    <property type="entry name" value="N-ACETYLGLUCOSAMINE-1-PHOSPHODIESTER ALPHA-N-ACETYLGLUCOSAMINIDASE"/>
    <property type="match status" value="1"/>
</dbReference>
<gene>
    <name evidence="2" type="ORF">C7H19_00355</name>
</gene>
<keyword evidence="3" id="KW-1185">Reference proteome</keyword>
<evidence type="ECO:0000313" key="2">
    <source>
        <dbReference type="EMBL" id="PSF39277.1"/>
    </source>
</evidence>
<evidence type="ECO:0000259" key="1">
    <source>
        <dbReference type="Pfam" id="PF09992"/>
    </source>
</evidence>
<proteinExistence type="predicted"/>
<accession>A0A2T1M361</accession>
<dbReference type="Proteomes" id="UP000239001">
    <property type="component" value="Unassembled WGS sequence"/>
</dbReference>
<dbReference type="EMBL" id="PXOH01000001">
    <property type="protein sequence ID" value="PSF39277.1"/>
    <property type="molecule type" value="Genomic_DNA"/>
</dbReference>
<dbReference type="AlphaFoldDB" id="A0A2T1M361"/>
<comment type="caution">
    <text evidence="2">The sequence shown here is derived from an EMBL/GenBank/DDBJ whole genome shotgun (WGS) entry which is preliminary data.</text>
</comment>
<sequence>MKLIHFFRIASLSLGLSITLLTCSNSNQLVRTSQGAEPASTPVSSQDQILYQKKDLPSSIAHILSIPINNSYSINLKVSPQVEYVEQFAAQTNAIAVLNAGFFDPKNQKTTSYIIQNGKITGDPKQNERLMNNPDLQAYLKAILNRSEWRQYQCQNTLKYSIAFHQDPIPAGCKLINSIGGGPRLLPSLTAQTEAFITMQNGQMIRDALGYNRRNARTAIGITENHLIWVMIAQKPELPKDSGMSLPELANFLKSLGAKEALNLDGGSSSSLYYQGKTFYGKVDPEGKTIKRPVKSVLVLIDN</sequence>
<organism evidence="2 3">
    <name type="scientific">Aphanothece hegewaldii CCALA 016</name>
    <dbReference type="NCBI Taxonomy" id="2107694"/>
    <lineage>
        <taxon>Bacteria</taxon>
        <taxon>Bacillati</taxon>
        <taxon>Cyanobacteriota</taxon>
        <taxon>Cyanophyceae</taxon>
        <taxon>Oscillatoriophycideae</taxon>
        <taxon>Chroococcales</taxon>
        <taxon>Aphanothecaceae</taxon>
        <taxon>Aphanothece</taxon>
    </lineage>
</organism>